<evidence type="ECO:0000313" key="1">
    <source>
        <dbReference type="EMBL" id="CAE7593067.1"/>
    </source>
</evidence>
<dbReference type="EMBL" id="CAJNDS010002776">
    <property type="protein sequence ID" value="CAE7593067.1"/>
    <property type="molecule type" value="Genomic_DNA"/>
</dbReference>
<dbReference type="AlphaFoldDB" id="A0A812UZJ2"/>
<evidence type="ECO:0000313" key="2">
    <source>
        <dbReference type="Proteomes" id="UP000604046"/>
    </source>
</evidence>
<dbReference type="Proteomes" id="UP000604046">
    <property type="component" value="Unassembled WGS sequence"/>
</dbReference>
<organism evidence="1 2">
    <name type="scientific">Symbiodinium natans</name>
    <dbReference type="NCBI Taxonomy" id="878477"/>
    <lineage>
        <taxon>Eukaryota</taxon>
        <taxon>Sar</taxon>
        <taxon>Alveolata</taxon>
        <taxon>Dinophyceae</taxon>
        <taxon>Suessiales</taxon>
        <taxon>Symbiodiniaceae</taxon>
        <taxon>Symbiodinium</taxon>
    </lineage>
</organism>
<keyword evidence="2" id="KW-1185">Reference proteome</keyword>
<sequence length="118" mass="13330">LVISDEPFACLWPKSLLMPIEWMPVEELHLGMRSGARRTAEPTLLDDGFEGMAELPWPAEPRSLVEHRHVETVEMWCNESRQVFDGGRQQANLAPEFDLSADVSSSAGFYVRDTAWSP</sequence>
<reference evidence="1" key="1">
    <citation type="submission" date="2021-02" db="EMBL/GenBank/DDBJ databases">
        <authorList>
            <person name="Dougan E. K."/>
            <person name="Rhodes N."/>
            <person name="Thang M."/>
            <person name="Chan C."/>
        </authorList>
    </citation>
    <scope>NUCLEOTIDE SEQUENCE</scope>
</reference>
<comment type="caution">
    <text evidence="1">The sequence shown here is derived from an EMBL/GenBank/DDBJ whole genome shotgun (WGS) entry which is preliminary data.</text>
</comment>
<gene>
    <name evidence="1" type="ORF">SNAT2548_LOCUS33764</name>
</gene>
<feature type="non-terminal residue" evidence="1">
    <location>
        <position position="118"/>
    </location>
</feature>
<accession>A0A812UZJ2</accession>
<proteinExistence type="predicted"/>
<protein>
    <submittedName>
        <fullName evidence="1">Uncharacterized protein</fullName>
    </submittedName>
</protein>
<name>A0A812UZJ2_9DINO</name>